<dbReference type="EMBL" id="JABJXA010000042">
    <property type="protein sequence ID" value="MBB1259091.1"/>
    <property type="molecule type" value="Genomic_DNA"/>
</dbReference>
<accession>A0A5P0YWJ6</accession>
<dbReference type="EMBL" id="VJYK02000327">
    <property type="protein sequence ID" value="MQS04655.1"/>
    <property type="molecule type" value="Genomic_DNA"/>
</dbReference>
<dbReference type="AlphaFoldDB" id="A0A5P0YWJ6"/>
<reference evidence="3 4" key="1">
    <citation type="submission" date="2019-10" db="EMBL/GenBank/DDBJ databases">
        <title>Streptomyces sp. nov., a novel actinobacterium isolated from alkaline environment.</title>
        <authorList>
            <person name="Golinska P."/>
        </authorList>
    </citation>
    <scope>NUCLEOTIDE SEQUENCE [LARGE SCALE GENOMIC DNA]</scope>
    <source>
        <strain evidence="3 4">OF1</strain>
    </source>
</reference>
<dbReference type="Proteomes" id="UP000320857">
    <property type="component" value="Unassembled WGS sequence"/>
</dbReference>
<proteinExistence type="predicted"/>
<sequence>MPDTAPRRTPQQRARRVALADAARGVLTDPYQSWSCRIRAHDDCTDGEWRPSPCEGVHYDVCACDCHGRHGDGAAR</sequence>
<evidence type="ECO:0000313" key="3">
    <source>
        <dbReference type="EMBL" id="MQS04655.1"/>
    </source>
</evidence>
<evidence type="ECO:0000313" key="4">
    <source>
        <dbReference type="Proteomes" id="UP000320857"/>
    </source>
</evidence>
<organism evidence="3 4">
    <name type="scientific">Streptomyces alkaliterrae</name>
    <dbReference type="NCBI Taxonomy" id="2213162"/>
    <lineage>
        <taxon>Bacteria</taxon>
        <taxon>Bacillati</taxon>
        <taxon>Actinomycetota</taxon>
        <taxon>Actinomycetes</taxon>
        <taxon>Kitasatosporales</taxon>
        <taxon>Streptomycetaceae</taxon>
        <taxon>Streptomyces</taxon>
    </lineage>
</organism>
<reference evidence="5 6" key="2">
    <citation type="submission" date="2020-05" db="EMBL/GenBank/DDBJ databases">
        <title>Classification of alakaliphilic streptomycetes isolated from an alkaline soil next to Lonar Crater, India and a proposal for the recognition of Streptomyces alkaliterrae sp. nov.</title>
        <authorList>
            <person name="Golinska P."/>
        </authorList>
    </citation>
    <scope>NUCLEOTIDE SEQUENCE [LARGE SCALE GENOMIC DNA]</scope>
    <source>
        <strain evidence="6">OF3</strain>
        <strain evidence="5">OF8</strain>
    </source>
</reference>
<name>A0A5P0YWJ6_9ACTN</name>
<dbReference type="EMBL" id="JABJWZ010000039">
    <property type="protein sequence ID" value="MBB1253111.1"/>
    <property type="molecule type" value="Genomic_DNA"/>
</dbReference>
<keyword evidence="4" id="KW-1185">Reference proteome</keyword>
<evidence type="ECO:0000313" key="1">
    <source>
        <dbReference type="EMBL" id="MBB1253111.1"/>
    </source>
</evidence>
<evidence type="ECO:0000313" key="2">
    <source>
        <dbReference type="EMBL" id="MBB1259091.1"/>
    </source>
</evidence>
<evidence type="ECO:0000313" key="6">
    <source>
        <dbReference type="Proteomes" id="UP000525686"/>
    </source>
</evidence>
<gene>
    <name evidence="3" type="ORF">FNX44_022845</name>
    <name evidence="1" type="ORF">H3146_06965</name>
    <name evidence="2" type="ORF">H3147_09610</name>
</gene>
<comment type="caution">
    <text evidence="3">The sequence shown here is derived from an EMBL/GenBank/DDBJ whole genome shotgun (WGS) entry which is preliminary data.</text>
</comment>
<reference evidence="1" key="3">
    <citation type="journal article" name="Syst. Appl. Microbiol.">
        <title>Streptomyces alkaliterrae sp. nov., isolated from an alkaline soil, and emended descriptions of Streptomyces alkaliphilus, Streptomyces calidiresistens and Streptomyces durbertensis.</title>
        <authorList>
            <person name="Swiecimska M."/>
            <person name="Golinska P."/>
            <person name="Nouioui I."/>
            <person name="Wypij M."/>
            <person name="Rai M."/>
            <person name="Sangal V."/>
            <person name="Goodfellow M."/>
        </authorList>
    </citation>
    <scope>NUCLEOTIDE SEQUENCE</scope>
    <source>
        <strain evidence="1">OF3</strain>
        <strain evidence="2">OF8</strain>
    </source>
</reference>
<dbReference type="Proteomes" id="UP000517765">
    <property type="component" value="Unassembled WGS sequence"/>
</dbReference>
<protein>
    <submittedName>
        <fullName evidence="3">Uncharacterized protein</fullName>
    </submittedName>
</protein>
<evidence type="ECO:0000313" key="5">
    <source>
        <dbReference type="Proteomes" id="UP000517765"/>
    </source>
</evidence>
<dbReference type="OrthoDB" id="4223097at2"/>
<dbReference type="RefSeq" id="WP_143650659.1">
    <property type="nucleotide sequence ID" value="NZ_JABJWZ010000039.1"/>
</dbReference>
<dbReference type="Proteomes" id="UP000525686">
    <property type="component" value="Unassembled WGS sequence"/>
</dbReference>